<evidence type="ECO:0000313" key="2">
    <source>
        <dbReference type="Proteomes" id="UP000188268"/>
    </source>
</evidence>
<accession>A0A1R3K410</accession>
<evidence type="ECO:0000313" key="1">
    <source>
        <dbReference type="EMBL" id="OMP01819.1"/>
    </source>
</evidence>
<dbReference type="EMBL" id="AWWV01006347">
    <property type="protein sequence ID" value="OMP01819.1"/>
    <property type="molecule type" value="Genomic_DNA"/>
</dbReference>
<name>A0A1R3K410_COCAP</name>
<protein>
    <submittedName>
        <fullName evidence="1">Uncharacterized protein</fullName>
    </submittedName>
</protein>
<organism evidence="1 2">
    <name type="scientific">Corchorus capsularis</name>
    <name type="common">Jute</name>
    <dbReference type="NCBI Taxonomy" id="210143"/>
    <lineage>
        <taxon>Eukaryota</taxon>
        <taxon>Viridiplantae</taxon>
        <taxon>Streptophyta</taxon>
        <taxon>Embryophyta</taxon>
        <taxon>Tracheophyta</taxon>
        <taxon>Spermatophyta</taxon>
        <taxon>Magnoliopsida</taxon>
        <taxon>eudicotyledons</taxon>
        <taxon>Gunneridae</taxon>
        <taxon>Pentapetalae</taxon>
        <taxon>rosids</taxon>
        <taxon>malvids</taxon>
        <taxon>Malvales</taxon>
        <taxon>Malvaceae</taxon>
        <taxon>Grewioideae</taxon>
        <taxon>Apeibeae</taxon>
        <taxon>Corchorus</taxon>
    </lineage>
</organism>
<comment type="caution">
    <text evidence="1">The sequence shown here is derived from an EMBL/GenBank/DDBJ whole genome shotgun (WGS) entry which is preliminary data.</text>
</comment>
<sequence length="20" mass="2124">MVNGALVASIIVKPTLLDRI</sequence>
<proteinExistence type="predicted"/>
<reference evidence="1 2" key="1">
    <citation type="submission" date="2013-09" db="EMBL/GenBank/DDBJ databases">
        <title>Corchorus capsularis genome sequencing.</title>
        <authorList>
            <person name="Alam M."/>
            <person name="Haque M.S."/>
            <person name="Islam M.S."/>
            <person name="Emdad E.M."/>
            <person name="Islam M.M."/>
            <person name="Ahmed B."/>
            <person name="Halim A."/>
            <person name="Hossen Q.M.M."/>
            <person name="Hossain M.Z."/>
            <person name="Ahmed R."/>
            <person name="Khan M.M."/>
            <person name="Islam R."/>
            <person name="Rashid M.M."/>
            <person name="Khan S.A."/>
            <person name="Rahman M.S."/>
            <person name="Alam M."/>
        </authorList>
    </citation>
    <scope>NUCLEOTIDE SEQUENCE [LARGE SCALE GENOMIC DNA]</scope>
    <source>
        <strain evidence="2">cv. CVL-1</strain>
        <tissue evidence="1">Whole seedling</tissue>
    </source>
</reference>
<dbReference type="Proteomes" id="UP000188268">
    <property type="component" value="Unassembled WGS sequence"/>
</dbReference>
<gene>
    <name evidence="1" type="ORF">CCACVL1_02994</name>
</gene>
<keyword evidence="2" id="KW-1185">Reference proteome</keyword>
<dbReference type="AlphaFoldDB" id="A0A1R3K410"/>